<organism evidence="5 6">
    <name type="scientific">Paenibacillus oceani</name>
    <dbReference type="NCBI Taxonomy" id="2772510"/>
    <lineage>
        <taxon>Bacteria</taxon>
        <taxon>Bacillati</taxon>
        <taxon>Bacillota</taxon>
        <taxon>Bacilli</taxon>
        <taxon>Bacillales</taxon>
        <taxon>Paenibacillaceae</taxon>
        <taxon>Paenibacillus</taxon>
    </lineage>
</organism>
<dbReference type="Pfam" id="PF12833">
    <property type="entry name" value="HTH_18"/>
    <property type="match status" value="1"/>
</dbReference>
<accession>A0A927GZ83</accession>
<evidence type="ECO:0000313" key="6">
    <source>
        <dbReference type="Proteomes" id="UP000639396"/>
    </source>
</evidence>
<dbReference type="PANTHER" id="PTHR43280">
    <property type="entry name" value="ARAC-FAMILY TRANSCRIPTIONAL REGULATOR"/>
    <property type="match status" value="1"/>
</dbReference>
<name>A0A927GZ83_9BACL</name>
<keyword evidence="2" id="KW-0238">DNA-binding</keyword>
<sequence>MDAQPLWDRQLMLDYQFYFERKEQFEMQADTYPVWVLFAVETGRFRYRIDAESGEAGAGELIFCPPGSTFHREMVSPLRLHYIGFQFAGSGPAEARPMLPSVKSHPADDKRLFSDFAYLRKLHLAGDARSFHRKQTVLNDIWQLACEDWEEDRHLEDQLEPPPVSEDELMNQATEWLHRHAHAPFGMNDLSSQLGLSPVQFTRRFRKAFRMTPSDFVRTLRIRKAAELLLDTDMTLDQIAGRCGYENGFYLSLVFAKSMGMRPSKYREMNRV</sequence>
<keyword evidence="1" id="KW-0805">Transcription regulation</keyword>
<dbReference type="Gene3D" id="1.10.10.60">
    <property type="entry name" value="Homeodomain-like"/>
    <property type="match status" value="2"/>
</dbReference>
<evidence type="ECO:0000256" key="2">
    <source>
        <dbReference type="ARBA" id="ARBA00023125"/>
    </source>
</evidence>
<dbReference type="SUPFAM" id="SSF51215">
    <property type="entry name" value="Regulatory protein AraC"/>
    <property type="match status" value="1"/>
</dbReference>
<gene>
    <name evidence="5" type="ORF">IDH45_10285</name>
</gene>
<dbReference type="RefSeq" id="WP_190927175.1">
    <property type="nucleotide sequence ID" value="NZ_JACXJA010000010.1"/>
</dbReference>
<evidence type="ECO:0000313" key="5">
    <source>
        <dbReference type="EMBL" id="MBD2862370.1"/>
    </source>
</evidence>
<proteinExistence type="predicted"/>
<dbReference type="PROSITE" id="PS01124">
    <property type="entry name" value="HTH_ARAC_FAMILY_2"/>
    <property type="match status" value="1"/>
</dbReference>
<dbReference type="GO" id="GO:0003700">
    <property type="term" value="F:DNA-binding transcription factor activity"/>
    <property type="evidence" value="ECO:0007669"/>
    <property type="project" value="InterPro"/>
</dbReference>
<dbReference type="Proteomes" id="UP000639396">
    <property type="component" value="Unassembled WGS sequence"/>
</dbReference>
<dbReference type="EMBL" id="JACXJA010000010">
    <property type="protein sequence ID" value="MBD2862370.1"/>
    <property type="molecule type" value="Genomic_DNA"/>
</dbReference>
<dbReference type="PANTHER" id="PTHR43280:SF2">
    <property type="entry name" value="HTH-TYPE TRANSCRIPTIONAL REGULATOR EXSA"/>
    <property type="match status" value="1"/>
</dbReference>
<keyword evidence="6" id="KW-1185">Reference proteome</keyword>
<dbReference type="InterPro" id="IPR018060">
    <property type="entry name" value="HTH_AraC"/>
</dbReference>
<reference evidence="5" key="1">
    <citation type="submission" date="2020-09" db="EMBL/GenBank/DDBJ databases">
        <title>A novel bacterium of genus Paenibacillus, isolated from South China Sea.</title>
        <authorList>
            <person name="Huang H."/>
            <person name="Mo K."/>
            <person name="Hu Y."/>
        </authorList>
    </citation>
    <scope>NUCLEOTIDE SEQUENCE</scope>
    <source>
        <strain evidence="5">IB182363</strain>
    </source>
</reference>
<evidence type="ECO:0000256" key="1">
    <source>
        <dbReference type="ARBA" id="ARBA00023015"/>
    </source>
</evidence>
<keyword evidence="3" id="KW-0804">Transcription</keyword>
<dbReference type="InterPro" id="IPR037923">
    <property type="entry name" value="HTH-like"/>
</dbReference>
<dbReference type="GO" id="GO:0043565">
    <property type="term" value="F:sequence-specific DNA binding"/>
    <property type="evidence" value="ECO:0007669"/>
    <property type="project" value="InterPro"/>
</dbReference>
<dbReference type="SUPFAM" id="SSF46689">
    <property type="entry name" value="Homeodomain-like"/>
    <property type="match status" value="2"/>
</dbReference>
<dbReference type="InterPro" id="IPR009057">
    <property type="entry name" value="Homeodomain-like_sf"/>
</dbReference>
<evidence type="ECO:0000259" key="4">
    <source>
        <dbReference type="PROSITE" id="PS01124"/>
    </source>
</evidence>
<dbReference type="AlphaFoldDB" id="A0A927GZ83"/>
<feature type="domain" description="HTH araC/xylS-type" evidence="4">
    <location>
        <begin position="171"/>
        <end position="269"/>
    </location>
</feature>
<dbReference type="SMART" id="SM00342">
    <property type="entry name" value="HTH_ARAC"/>
    <property type="match status" value="1"/>
</dbReference>
<protein>
    <submittedName>
        <fullName evidence="5">Helix-turn-helix transcriptional regulator</fullName>
    </submittedName>
</protein>
<comment type="caution">
    <text evidence="5">The sequence shown here is derived from an EMBL/GenBank/DDBJ whole genome shotgun (WGS) entry which is preliminary data.</text>
</comment>
<evidence type="ECO:0000256" key="3">
    <source>
        <dbReference type="ARBA" id="ARBA00023163"/>
    </source>
</evidence>